<dbReference type="InterPro" id="IPR021255">
    <property type="entry name" value="DUF2807"/>
</dbReference>
<dbReference type="Gene3D" id="2.160.20.120">
    <property type="match status" value="1"/>
</dbReference>
<keyword evidence="4" id="KW-1185">Reference proteome</keyword>
<dbReference type="AlphaFoldDB" id="A0A2H1EAM5"/>
<dbReference type="Pfam" id="PF10988">
    <property type="entry name" value="DUF2807"/>
    <property type="match status" value="1"/>
</dbReference>
<sequence>MKNISKTLILLILATTLSSCLFNNIKGISGNRNVIEQQREVKGNYSSIAISNGLNVYITQGKESNIRIEADENLHNVIKTEIQNKVLKIYAEKNIKSAKSKDIYISTPSIKSITSSSGSYVITENTLTANTFTIQTSSGSYVKLRVKTNILSSSSSSGSNLNIIGETDQYTGNASSGSTTNAYDLTSKVAIIKTSSGASIQVFTTNEINAKASSGASVSYKGNPKRVFKKSSSGGNIHAY</sequence>
<proteinExistence type="predicted"/>
<feature type="signal peptide" evidence="1">
    <location>
        <begin position="1"/>
        <end position="23"/>
    </location>
</feature>
<organism evidence="3 4">
    <name type="scientific">Tenacibaculum maritimum NCIMB 2154</name>
    <dbReference type="NCBI Taxonomy" id="1349785"/>
    <lineage>
        <taxon>Bacteria</taxon>
        <taxon>Pseudomonadati</taxon>
        <taxon>Bacteroidota</taxon>
        <taxon>Flavobacteriia</taxon>
        <taxon>Flavobacteriales</taxon>
        <taxon>Flavobacteriaceae</taxon>
        <taxon>Tenacibaculum</taxon>
    </lineage>
</organism>
<evidence type="ECO:0000259" key="2">
    <source>
        <dbReference type="Pfam" id="PF10988"/>
    </source>
</evidence>
<dbReference type="OrthoDB" id="942536at2"/>
<dbReference type="EMBL" id="LT634361">
    <property type="protein sequence ID" value="SFZ83383.1"/>
    <property type="molecule type" value="Genomic_DNA"/>
</dbReference>
<evidence type="ECO:0000313" key="4">
    <source>
        <dbReference type="Proteomes" id="UP000231564"/>
    </source>
</evidence>
<name>A0A2H1EAM5_9FLAO</name>
<evidence type="ECO:0000313" key="3">
    <source>
        <dbReference type="EMBL" id="SFZ83383.1"/>
    </source>
</evidence>
<reference evidence="3 4" key="1">
    <citation type="submission" date="2016-11" db="EMBL/GenBank/DDBJ databases">
        <authorList>
            <person name="Jaros S."/>
            <person name="Januszkiewicz K."/>
            <person name="Wedrychowicz H."/>
        </authorList>
    </citation>
    <scope>NUCLEOTIDE SEQUENCE [LARGE SCALE GENOMIC DNA]</scope>
    <source>
        <strain evidence="3">NCIMB 2154T</strain>
    </source>
</reference>
<dbReference type="RefSeq" id="WP_100211408.1">
    <property type="nucleotide sequence ID" value="NZ_CP138495.1"/>
</dbReference>
<dbReference type="KEGG" id="tmar:MARIT_2039"/>
<feature type="domain" description="Putative auto-transporter adhesin head GIN" evidence="2">
    <location>
        <begin position="44"/>
        <end position="224"/>
    </location>
</feature>
<dbReference type="Proteomes" id="UP000231564">
    <property type="component" value="Chromosome MARIT"/>
</dbReference>
<accession>A0A2H1EAM5</accession>
<keyword evidence="1" id="KW-0732">Signal</keyword>
<dbReference type="GeneID" id="47723521"/>
<gene>
    <name evidence="3" type="ORF">MARIT_2039</name>
</gene>
<dbReference type="PROSITE" id="PS51257">
    <property type="entry name" value="PROKAR_LIPOPROTEIN"/>
    <property type="match status" value="1"/>
</dbReference>
<evidence type="ECO:0000256" key="1">
    <source>
        <dbReference type="SAM" id="SignalP"/>
    </source>
</evidence>
<feature type="chain" id="PRO_5013964183" description="Putative auto-transporter adhesin head GIN domain-containing protein" evidence="1">
    <location>
        <begin position="24"/>
        <end position="240"/>
    </location>
</feature>
<protein>
    <recommendedName>
        <fullName evidence="2">Putative auto-transporter adhesin head GIN domain-containing protein</fullName>
    </recommendedName>
</protein>
<dbReference type="STRING" id="1349785.GCA_000509405_01431"/>